<protein>
    <submittedName>
        <fullName evidence="1">Uncharacterized protein</fullName>
    </submittedName>
</protein>
<evidence type="ECO:0000313" key="2">
    <source>
        <dbReference type="Proteomes" id="UP000248783"/>
    </source>
</evidence>
<sequence>MSTTPKDLEQTQDGGPFFEVAEIYSEPLEGLARTVWALATRHHEGVLAPEAKAGPDDLPARPAVWGLGGHYAAHILRLHGRRLAAERDDAPAWTEIVARHPAALSRSGRLEDALALALELRRAPGGPDGTRGTIGRDLIGWLTAAEDDARRAPQATRLVRHVHNLPDAGREHYAGAWWATHGPRVAERLSLADAAGRAGRAWSEDDRALRQAQAAVALGMWSAGAWTKASIARSVGVSRPTLDAWIERGQ</sequence>
<dbReference type="Proteomes" id="UP000248783">
    <property type="component" value="Unassembled WGS sequence"/>
</dbReference>
<name>A0A2W5WVM0_9MICO</name>
<evidence type="ECO:0000313" key="1">
    <source>
        <dbReference type="EMBL" id="PZR55210.1"/>
    </source>
</evidence>
<gene>
    <name evidence="1" type="ORF">DNL40_02240</name>
</gene>
<dbReference type="EMBL" id="QKWH01000001">
    <property type="protein sequence ID" value="PZR55210.1"/>
    <property type="molecule type" value="Genomic_DNA"/>
</dbReference>
<organism evidence="1 2">
    <name type="scientific">Xylanimonas oleitrophica</name>
    <dbReference type="NCBI Taxonomy" id="2607479"/>
    <lineage>
        <taxon>Bacteria</taxon>
        <taxon>Bacillati</taxon>
        <taxon>Actinomycetota</taxon>
        <taxon>Actinomycetes</taxon>
        <taxon>Micrococcales</taxon>
        <taxon>Promicromonosporaceae</taxon>
        <taxon>Xylanimonas</taxon>
    </lineage>
</organism>
<proteinExistence type="predicted"/>
<accession>A0A2W5WVM0</accession>
<reference evidence="1 2" key="1">
    <citation type="submission" date="2018-06" db="EMBL/GenBank/DDBJ databases">
        <title>Whole genome sequencing of a novel hydrocarbon degrading bacterial strain, PW21 isolated from oil contaminated produced water sample.</title>
        <authorList>
            <person name="Nagkirti P."/>
            <person name="Shaikh A."/>
            <person name="Gowdaman V."/>
            <person name="Engineer A.E."/>
            <person name="Dagar S."/>
            <person name="Dhakephalkar P.K."/>
        </authorList>
    </citation>
    <scope>NUCLEOTIDE SEQUENCE [LARGE SCALE GENOMIC DNA]</scope>
    <source>
        <strain evidence="1 2">PW21</strain>
    </source>
</reference>
<keyword evidence="2" id="KW-1185">Reference proteome</keyword>
<dbReference type="RefSeq" id="WP_111249574.1">
    <property type="nucleotide sequence ID" value="NZ_QKWH01000001.1"/>
</dbReference>
<dbReference type="AlphaFoldDB" id="A0A2W5WVM0"/>
<comment type="caution">
    <text evidence="1">The sequence shown here is derived from an EMBL/GenBank/DDBJ whole genome shotgun (WGS) entry which is preliminary data.</text>
</comment>